<evidence type="ECO:0000256" key="9">
    <source>
        <dbReference type="ARBA" id="ARBA00023136"/>
    </source>
</evidence>
<proteinExistence type="predicted"/>
<keyword evidence="5" id="KW-0547">Nucleotide-binding</keyword>
<dbReference type="InterPro" id="IPR003439">
    <property type="entry name" value="ABC_transporter-like_ATP-bd"/>
</dbReference>
<dbReference type="GO" id="GO:0005886">
    <property type="term" value="C:plasma membrane"/>
    <property type="evidence" value="ECO:0007669"/>
    <property type="project" value="UniProtKB-SubCell"/>
</dbReference>
<dbReference type="InterPro" id="IPR051535">
    <property type="entry name" value="Siderophore_ABC-ATPase"/>
</dbReference>
<evidence type="ECO:0000256" key="8">
    <source>
        <dbReference type="ARBA" id="ARBA00023065"/>
    </source>
</evidence>
<feature type="domain" description="ABC transporter" evidence="11">
    <location>
        <begin position="34"/>
        <end position="270"/>
    </location>
</feature>
<dbReference type="InterPro" id="IPR003593">
    <property type="entry name" value="AAA+_ATPase"/>
</dbReference>
<gene>
    <name evidence="12" type="ORF">FNH21_05835</name>
</gene>
<dbReference type="FunFam" id="3.40.50.300:FF:000134">
    <property type="entry name" value="Iron-enterobactin ABC transporter ATP-binding protein"/>
    <property type="match status" value="1"/>
</dbReference>
<dbReference type="GO" id="GO:0006826">
    <property type="term" value="P:iron ion transport"/>
    <property type="evidence" value="ECO:0007669"/>
    <property type="project" value="UniProtKB-KW"/>
</dbReference>
<evidence type="ECO:0000256" key="6">
    <source>
        <dbReference type="ARBA" id="ARBA00022840"/>
    </source>
</evidence>
<keyword evidence="8" id="KW-0406">Ion transport</keyword>
<dbReference type="AlphaFoldDB" id="A0A7X1NNU8"/>
<sequence length="328" mass="34681">MTLRHEPAAHLPRATSAAPGAASVPAPGATPDTLSAEALTLAYDERTVVDKLSLELPAGKVTVIVGANACGKSTLLRGLARLLKPVTGSVILNGTDIHAQSTKAVARVLGLLPQTPVAPDGISVADLVGRGRYPHQGWFRQWTPEDDDAVTAALEATDTLALADRNVDELSGGQRQRAWIAMALAQQTGILLLDEPTTFLDVTHQVEVLDLITDLNRRSGTTVVMVLHDLNLAARYADHLVAMRDGRIVAQGPPSVVVTEQTVSGVFNLECRVIEDPVSHTPMVVPIGRHHGAAPAVHHPSSPGGREPSRGYRPNPQDTVPARVEAAS</sequence>
<keyword evidence="3" id="KW-1003">Cell membrane</keyword>
<comment type="caution">
    <text evidence="12">The sequence shown here is derived from an EMBL/GenBank/DDBJ whole genome shotgun (WGS) entry which is preliminary data.</text>
</comment>
<dbReference type="PANTHER" id="PTHR42771:SF2">
    <property type="entry name" value="IRON(3+)-HYDROXAMATE IMPORT ATP-BINDING PROTEIN FHUC"/>
    <property type="match status" value="1"/>
</dbReference>
<dbReference type="RefSeq" id="WP_152812983.1">
    <property type="nucleotide sequence ID" value="NZ_VJXX01000001.1"/>
</dbReference>
<evidence type="ECO:0000313" key="12">
    <source>
        <dbReference type="EMBL" id="MPY10244.1"/>
    </source>
</evidence>
<dbReference type="PANTHER" id="PTHR42771">
    <property type="entry name" value="IRON(3+)-HYDROXAMATE IMPORT ATP-BINDING PROTEIN FHUC"/>
    <property type="match status" value="1"/>
</dbReference>
<evidence type="ECO:0000256" key="3">
    <source>
        <dbReference type="ARBA" id="ARBA00022475"/>
    </source>
</evidence>
<dbReference type="Gene3D" id="3.40.50.300">
    <property type="entry name" value="P-loop containing nucleotide triphosphate hydrolases"/>
    <property type="match status" value="1"/>
</dbReference>
<keyword evidence="13" id="KW-1185">Reference proteome</keyword>
<accession>A0A7X1NNU8</accession>
<keyword evidence="4" id="KW-0410">Iron transport</keyword>
<dbReference type="SUPFAM" id="SSF52540">
    <property type="entry name" value="P-loop containing nucleoside triphosphate hydrolases"/>
    <property type="match status" value="1"/>
</dbReference>
<dbReference type="InterPro" id="IPR017871">
    <property type="entry name" value="ABC_transporter-like_CS"/>
</dbReference>
<evidence type="ECO:0000259" key="11">
    <source>
        <dbReference type="PROSITE" id="PS50893"/>
    </source>
</evidence>
<dbReference type="GO" id="GO:0016887">
    <property type="term" value="F:ATP hydrolysis activity"/>
    <property type="evidence" value="ECO:0007669"/>
    <property type="project" value="InterPro"/>
</dbReference>
<keyword evidence="7" id="KW-0408">Iron</keyword>
<evidence type="ECO:0000256" key="1">
    <source>
        <dbReference type="ARBA" id="ARBA00004202"/>
    </source>
</evidence>
<dbReference type="SMART" id="SM00382">
    <property type="entry name" value="AAA"/>
    <property type="match status" value="1"/>
</dbReference>
<name>A0A7X1NNU8_9MICC</name>
<dbReference type="Pfam" id="PF00005">
    <property type="entry name" value="ABC_tran"/>
    <property type="match status" value="1"/>
</dbReference>
<feature type="compositionally biased region" description="Low complexity" evidence="10">
    <location>
        <begin position="14"/>
        <end position="29"/>
    </location>
</feature>
<reference evidence="13" key="1">
    <citation type="submission" date="2019-07" db="EMBL/GenBank/DDBJ databases">
        <title>Arthrobacter KR32 sp. nov., isolated from mountain cheese made of cows milk.</title>
        <authorList>
            <person name="Flegler A."/>
        </authorList>
    </citation>
    <scope>NUCLEOTIDE SEQUENCE [LARGE SCALE GENOMIC DNA]</scope>
    <source>
        <strain evidence="13">KR32</strain>
    </source>
</reference>
<keyword evidence="9" id="KW-0472">Membrane</keyword>
<evidence type="ECO:0000256" key="7">
    <source>
        <dbReference type="ARBA" id="ARBA00023004"/>
    </source>
</evidence>
<dbReference type="CDD" id="cd03214">
    <property type="entry name" value="ABC_Iron-Siderophores_B12_Hemin"/>
    <property type="match status" value="1"/>
</dbReference>
<feature type="region of interest" description="Disordered" evidence="10">
    <location>
        <begin position="1"/>
        <end position="29"/>
    </location>
</feature>
<dbReference type="EMBL" id="VJXX01000001">
    <property type="protein sequence ID" value="MPY10244.1"/>
    <property type="molecule type" value="Genomic_DNA"/>
</dbReference>
<keyword evidence="2" id="KW-0813">Transport</keyword>
<dbReference type="OrthoDB" id="5296765at2"/>
<evidence type="ECO:0000256" key="2">
    <source>
        <dbReference type="ARBA" id="ARBA00022448"/>
    </source>
</evidence>
<protein>
    <submittedName>
        <fullName evidence="12">ABC transporter ATP-binding protein</fullName>
    </submittedName>
</protein>
<dbReference type="GO" id="GO:0005524">
    <property type="term" value="F:ATP binding"/>
    <property type="evidence" value="ECO:0007669"/>
    <property type="project" value="UniProtKB-KW"/>
</dbReference>
<dbReference type="PROSITE" id="PS50893">
    <property type="entry name" value="ABC_TRANSPORTER_2"/>
    <property type="match status" value="1"/>
</dbReference>
<keyword evidence="6 12" id="KW-0067">ATP-binding</keyword>
<comment type="subcellular location">
    <subcellularLocation>
        <location evidence="1">Cell membrane</location>
        <topology evidence="1">Peripheral membrane protein</topology>
    </subcellularLocation>
</comment>
<dbReference type="PROSITE" id="PS00211">
    <property type="entry name" value="ABC_TRANSPORTER_1"/>
    <property type="match status" value="1"/>
</dbReference>
<organism evidence="12 13">
    <name type="scientific">Arthrobacter bussei</name>
    <dbReference type="NCBI Taxonomy" id="2594179"/>
    <lineage>
        <taxon>Bacteria</taxon>
        <taxon>Bacillati</taxon>
        <taxon>Actinomycetota</taxon>
        <taxon>Actinomycetes</taxon>
        <taxon>Micrococcales</taxon>
        <taxon>Micrococcaceae</taxon>
        <taxon>Arthrobacter</taxon>
    </lineage>
</organism>
<evidence type="ECO:0000256" key="4">
    <source>
        <dbReference type="ARBA" id="ARBA00022496"/>
    </source>
</evidence>
<dbReference type="InterPro" id="IPR027417">
    <property type="entry name" value="P-loop_NTPase"/>
</dbReference>
<feature type="region of interest" description="Disordered" evidence="10">
    <location>
        <begin position="291"/>
        <end position="328"/>
    </location>
</feature>
<evidence type="ECO:0000256" key="5">
    <source>
        <dbReference type="ARBA" id="ARBA00022741"/>
    </source>
</evidence>
<evidence type="ECO:0000256" key="10">
    <source>
        <dbReference type="SAM" id="MobiDB-lite"/>
    </source>
</evidence>
<dbReference type="Proteomes" id="UP000326464">
    <property type="component" value="Unassembled WGS sequence"/>
</dbReference>
<evidence type="ECO:0000313" key="13">
    <source>
        <dbReference type="Proteomes" id="UP000326464"/>
    </source>
</evidence>